<feature type="region of interest" description="Disordered" evidence="7">
    <location>
        <begin position="373"/>
        <end position="397"/>
    </location>
</feature>
<feature type="binding site" evidence="6">
    <location>
        <begin position="119"/>
        <end position="126"/>
    </location>
    <ligand>
        <name>ATP</name>
        <dbReference type="ChEBI" id="CHEBI:30616"/>
    </ligand>
</feature>
<evidence type="ECO:0000256" key="1">
    <source>
        <dbReference type="ARBA" id="ARBA00022741"/>
    </source>
</evidence>
<dbReference type="PANTHER" id="PTHR13140:SF729">
    <property type="entry name" value="UNCONVENTIONAL MYOSIN-IE"/>
    <property type="match status" value="1"/>
</dbReference>
<protein>
    <submittedName>
        <fullName evidence="9">Microtubule motor protein</fullName>
    </submittedName>
</protein>
<comment type="caution">
    <text evidence="9">The sequence shown here is derived from an EMBL/GenBank/DDBJ whole genome shotgun (WGS) entry which is preliminary data.</text>
</comment>
<keyword evidence="3 6" id="KW-0518">Myosin</keyword>
<evidence type="ECO:0000256" key="3">
    <source>
        <dbReference type="ARBA" id="ARBA00023123"/>
    </source>
</evidence>
<evidence type="ECO:0000256" key="7">
    <source>
        <dbReference type="SAM" id="MobiDB-lite"/>
    </source>
</evidence>
<comment type="caution">
    <text evidence="6">Lacks conserved residue(s) required for the propagation of feature annotation.</text>
</comment>
<evidence type="ECO:0000256" key="4">
    <source>
        <dbReference type="ARBA" id="ARBA00023175"/>
    </source>
</evidence>
<keyword evidence="10" id="KW-1185">Reference proteome</keyword>
<feature type="compositionally biased region" description="Polar residues" evidence="7">
    <location>
        <begin position="793"/>
        <end position="803"/>
    </location>
</feature>
<dbReference type="PROSITE" id="PS51456">
    <property type="entry name" value="MYOSIN_MOTOR"/>
    <property type="match status" value="1"/>
</dbReference>
<gene>
    <name evidence="9" type="primary">MYO1D</name>
    <name evidence="9" type="ORF">SO694_00130058</name>
</gene>
<reference evidence="9 10" key="1">
    <citation type="submission" date="2024-03" db="EMBL/GenBank/DDBJ databases">
        <title>Aureococcus anophagefferens CCMP1851 and Kratosvirus quantuckense: Draft genome of a second virus-susceptible host strain in the model system.</title>
        <authorList>
            <person name="Chase E."/>
            <person name="Truchon A.R."/>
            <person name="Schepens W."/>
            <person name="Wilhelm S.W."/>
        </authorList>
    </citation>
    <scope>NUCLEOTIDE SEQUENCE [LARGE SCALE GENOMIC DNA]</scope>
    <source>
        <strain evidence="9 10">CCMP1851</strain>
    </source>
</reference>
<feature type="region of interest" description="Disordered" evidence="7">
    <location>
        <begin position="331"/>
        <end position="356"/>
    </location>
</feature>
<accession>A0ABR1GG02</accession>
<name>A0ABR1GG02_AURAN</name>
<evidence type="ECO:0000256" key="2">
    <source>
        <dbReference type="ARBA" id="ARBA00022840"/>
    </source>
</evidence>
<comment type="similarity">
    <text evidence="6">Belongs to the TRAFAC class myosin-kinesin ATPase superfamily. Myosin family.</text>
</comment>
<dbReference type="Gene3D" id="3.40.850.10">
    <property type="entry name" value="Kinesin motor domain"/>
    <property type="match status" value="2"/>
</dbReference>
<sequence length="803" mass="86994">MAQALSGGLSPQDAELYERDMKDDLILLEEAQLTHGGLSKELSARYKRDEMYTAIGEVLIAVNPYRALERGGKSIYGEDVALHYQEAILHLQKHIFGAGAAAYNALVRDGEDQCVLVTGESGAGKTEAAKQLELRDGSGQKGRGEGGEAGARRRRRPPPAPAADARRRRPPARTPRGKARKKDDEADAMAEAFADMADGAATLGLDAVRRVPDLETAVGRGRAERRVPRETFEKVAVMKKGVRGLDAPAFGTYIACCEHEIAEATKRSGFVATLRGAARATMWDVYGDRDDGDGAPRRRGSSVVAGLGAAVRGSRAASLVGFENPLLKHSAATSRTSSSPSNPVLEALGNAKTVRNDNSSRFGKYMELQFDFRAPPSAPPTGSPRGRAGGLRARARGADGVGRRRRAAFDELKTSVDGVGVAFNDAAQFFKVLGAVVNLGNVAFESDRWRWTPLRWHRPGRRGLAAAAALLDVDGALLATALTSHKLAKMGSRASTFAVPLDGAAASDNRHTLAKELYRRLFDWVVRHLNGTINYVGDHKTLGILDIYGFEILATNDLEQFFINYTNEMLQQFFIELTIKEEQAEYDKEGIPGSTSSQRAPPTISKQYKAQIHGLLDALGLCRPHYVRAVKPNEVKKPRVVDDARVEHQVQYLGLLENVRACRGYCFRDTFENFHRRYLLVAEATWNRRGVDLSPADRCRAILAGGKPATIAHFDLGLPALAYQENADFRVGAPSHNHLNPVGEAIKCKTVHLRYADGALSWTDGGVFSKQGFKVGAVAGITGQDRAGASDDAGSSRTTTAPS</sequence>
<proteinExistence type="inferred from homology"/>
<keyword evidence="1 6" id="KW-0547">Nucleotide-binding</keyword>
<evidence type="ECO:0000313" key="10">
    <source>
        <dbReference type="Proteomes" id="UP001363151"/>
    </source>
</evidence>
<dbReference type="PANTHER" id="PTHR13140">
    <property type="entry name" value="MYOSIN"/>
    <property type="match status" value="1"/>
</dbReference>
<organism evidence="9 10">
    <name type="scientific">Aureococcus anophagefferens</name>
    <name type="common">Harmful bloom alga</name>
    <dbReference type="NCBI Taxonomy" id="44056"/>
    <lineage>
        <taxon>Eukaryota</taxon>
        <taxon>Sar</taxon>
        <taxon>Stramenopiles</taxon>
        <taxon>Ochrophyta</taxon>
        <taxon>Pelagophyceae</taxon>
        <taxon>Pelagomonadales</taxon>
        <taxon>Pelagomonadaceae</taxon>
        <taxon>Aureococcus</taxon>
    </lineage>
</organism>
<dbReference type="Gene3D" id="1.20.120.720">
    <property type="entry name" value="Myosin VI head, motor domain, U50 subdomain"/>
    <property type="match status" value="1"/>
</dbReference>
<dbReference type="SMART" id="SM00242">
    <property type="entry name" value="MYSc"/>
    <property type="match status" value="1"/>
</dbReference>
<evidence type="ECO:0000256" key="5">
    <source>
        <dbReference type="ARBA" id="ARBA00023203"/>
    </source>
</evidence>
<feature type="compositionally biased region" description="Low complexity" evidence="7">
    <location>
        <begin position="331"/>
        <end position="341"/>
    </location>
</feature>
<dbReference type="PRINTS" id="PR00193">
    <property type="entry name" value="MYOSINHEAVY"/>
</dbReference>
<feature type="region of interest" description="Disordered" evidence="7">
    <location>
        <begin position="784"/>
        <end position="803"/>
    </location>
</feature>
<dbReference type="InterPro" id="IPR027417">
    <property type="entry name" value="P-loop_NTPase"/>
</dbReference>
<evidence type="ECO:0000313" key="9">
    <source>
        <dbReference type="EMBL" id="KAK7254731.1"/>
    </source>
</evidence>
<feature type="domain" description="Myosin motor" evidence="8">
    <location>
        <begin position="22"/>
        <end position="592"/>
    </location>
</feature>
<evidence type="ECO:0000259" key="8">
    <source>
        <dbReference type="PROSITE" id="PS51456"/>
    </source>
</evidence>
<dbReference type="SUPFAM" id="SSF52540">
    <property type="entry name" value="P-loop containing nucleoside triphosphate hydrolases"/>
    <property type="match status" value="1"/>
</dbReference>
<dbReference type="EMBL" id="JBBJCI010000019">
    <property type="protein sequence ID" value="KAK7254731.1"/>
    <property type="molecule type" value="Genomic_DNA"/>
</dbReference>
<feature type="compositionally biased region" description="Basic residues" evidence="7">
    <location>
        <begin position="166"/>
        <end position="180"/>
    </location>
</feature>
<keyword evidence="4 6" id="KW-0505">Motor protein</keyword>
<feature type="compositionally biased region" description="Basic and acidic residues" evidence="7">
    <location>
        <begin position="127"/>
        <end position="146"/>
    </location>
</feature>
<feature type="region of interest" description="Disordered" evidence="7">
    <location>
        <begin position="125"/>
        <end position="185"/>
    </location>
</feature>
<dbReference type="Pfam" id="PF00063">
    <property type="entry name" value="Myosin_head"/>
    <property type="match status" value="4"/>
</dbReference>
<evidence type="ECO:0000256" key="6">
    <source>
        <dbReference type="PROSITE-ProRule" id="PRU00782"/>
    </source>
</evidence>
<dbReference type="InterPro" id="IPR001609">
    <property type="entry name" value="Myosin_head_motor_dom-like"/>
</dbReference>
<dbReference type="InterPro" id="IPR036961">
    <property type="entry name" value="Kinesin_motor_dom_sf"/>
</dbReference>
<keyword evidence="2 6" id="KW-0067">ATP-binding</keyword>
<dbReference type="Proteomes" id="UP001363151">
    <property type="component" value="Unassembled WGS sequence"/>
</dbReference>
<dbReference type="Gene3D" id="1.20.58.530">
    <property type="match status" value="1"/>
</dbReference>
<keyword evidence="5 6" id="KW-0009">Actin-binding</keyword>